<name>A0ABU7JHW3_9GAMM</name>
<dbReference type="Gene3D" id="3.30.420.40">
    <property type="match status" value="2"/>
</dbReference>
<organism evidence="2 3">
    <name type="scientific">Alkalimonas mucilaginosa</name>
    <dbReference type="NCBI Taxonomy" id="3057676"/>
    <lineage>
        <taxon>Bacteria</taxon>
        <taxon>Pseudomonadati</taxon>
        <taxon>Pseudomonadota</taxon>
        <taxon>Gammaproteobacteria</taxon>
        <taxon>Alkalimonas</taxon>
    </lineage>
</organism>
<reference evidence="2 3" key="1">
    <citation type="submission" date="2023-06" db="EMBL/GenBank/DDBJ databases">
        <title>Alkalimonas sp., MEB004 an alkaliphilic bacterium isolated from Lonar Lake, India.</title>
        <authorList>
            <person name="Joshi A."/>
            <person name="Thite S."/>
        </authorList>
    </citation>
    <scope>NUCLEOTIDE SEQUENCE [LARGE SCALE GENOMIC DNA]</scope>
    <source>
        <strain evidence="2 3">MEB004</strain>
    </source>
</reference>
<dbReference type="RefSeq" id="WP_330088587.1">
    <property type="nucleotide sequence ID" value="NZ_JAUGZK010000011.1"/>
</dbReference>
<dbReference type="PANTHER" id="PTHR43190:SF3">
    <property type="entry name" value="N-ACETYL-D-GLUCOSAMINE KINASE"/>
    <property type="match status" value="1"/>
</dbReference>
<gene>
    <name evidence="2" type="ORF">QWF21_13565</name>
</gene>
<dbReference type="InterPro" id="IPR052519">
    <property type="entry name" value="Euk-type_GlcNAc_Kinase"/>
</dbReference>
<dbReference type="Proteomes" id="UP001339167">
    <property type="component" value="Unassembled WGS sequence"/>
</dbReference>
<dbReference type="CDD" id="cd24082">
    <property type="entry name" value="ASKHA_NBD_GspK-like"/>
    <property type="match status" value="1"/>
</dbReference>
<dbReference type="InterPro" id="IPR043129">
    <property type="entry name" value="ATPase_NBD"/>
</dbReference>
<dbReference type="InterPro" id="IPR002731">
    <property type="entry name" value="ATPase_BadF"/>
</dbReference>
<comment type="caution">
    <text evidence="2">The sequence shown here is derived from an EMBL/GenBank/DDBJ whole genome shotgun (WGS) entry which is preliminary data.</text>
</comment>
<evidence type="ECO:0000313" key="2">
    <source>
        <dbReference type="EMBL" id="MEE2025269.1"/>
    </source>
</evidence>
<dbReference type="EMBL" id="JAUGZK010000011">
    <property type="protein sequence ID" value="MEE2025269.1"/>
    <property type="molecule type" value="Genomic_DNA"/>
</dbReference>
<protein>
    <submittedName>
        <fullName evidence="2">BadF/BadG/BcrA/BcrD ATPase family protein</fullName>
    </submittedName>
</protein>
<keyword evidence="3" id="KW-1185">Reference proteome</keyword>
<dbReference type="SUPFAM" id="SSF53067">
    <property type="entry name" value="Actin-like ATPase domain"/>
    <property type="match status" value="2"/>
</dbReference>
<evidence type="ECO:0000313" key="3">
    <source>
        <dbReference type="Proteomes" id="UP001339167"/>
    </source>
</evidence>
<sequence>MTTYILGVDGGGTKTVARLVNTDTGQSWQCLGGPSSLSLSVDSAVKTIVQQGSELARQAGIALSDISLLCGLAGSSEQSLCLAAQHALQASFYQVEICSDAKTSAWGANHGQPVAVVALGTGSVAMTLNNQGIETLIGGWGLLVGDEGSGARFGLHAINTMLWEMDSGQELSDTGRLLSEQVGHERSDILSWLRTAKSTDFAALLPAIWPWQSRCPVAQALVQQHLQAVVRIIQTLDPKLPLMLIGGLAALTAPLLPAHIQQRLQPALGDALDGACLLARHLFVPISSDARAGFARQA</sequence>
<dbReference type="PANTHER" id="PTHR43190">
    <property type="entry name" value="N-ACETYL-D-GLUCOSAMINE KINASE"/>
    <property type="match status" value="1"/>
</dbReference>
<dbReference type="Pfam" id="PF01869">
    <property type="entry name" value="BcrAD_BadFG"/>
    <property type="match status" value="1"/>
</dbReference>
<feature type="domain" description="ATPase BadF/BadG/BcrA/BcrD type" evidence="1">
    <location>
        <begin position="6"/>
        <end position="207"/>
    </location>
</feature>
<evidence type="ECO:0000259" key="1">
    <source>
        <dbReference type="Pfam" id="PF01869"/>
    </source>
</evidence>
<accession>A0ABU7JHW3</accession>
<proteinExistence type="predicted"/>